<dbReference type="AlphaFoldDB" id="A0A4S8MNJ3"/>
<feature type="compositionally biased region" description="Basic and acidic residues" evidence="1">
    <location>
        <begin position="42"/>
        <end position="61"/>
    </location>
</feature>
<feature type="region of interest" description="Disordered" evidence="1">
    <location>
        <begin position="29"/>
        <end position="61"/>
    </location>
</feature>
<dbReference type="EMBL" id="ML179057">
    <property type="protein sequence ID" value="THV04301.1"/>
    <property type="molecule type" value="Genomic_DNA"/>
</dbReference>
<proteinExistence type="predicted"/>
<evidence type="ECO:0000313" key="2">
    <source>
        <dbReference type="EMBL" id="THV04301.1"/>
    </source>
</evidence>
<accession>A0A4S8MNJ3</accession>
<sequence length="77" mass="8487">MTDNTLNSERKRALSAFWTWPLGRWLRQRKASDSTVSTSSKADTRTSKADTRTSEADTRTSKADALALGVHVSTSTI</sequence>
<protein>
    <submittedName>
        <fullName evidence="2">Uncharacterized protein</fullName>
    </submittedName>
</protein>
<dbReference type="Proteomes" id="UP000297245">
    <property type="component" value="Unassembled WGS sequence"/>
</dbReference>
<name>A0A4S8MNJ3_DENBC</name>
<keyword evidence="3" id="KW-1185">Reference proteome</keyword>
<evidence type="ECO:0000313" key="3">
    <source>
        <dbReference type="Proteomes" id="UP000297245"/>
    </source>
</evidence>
<reference evidence="2 3" key="1">
    <citation type="journal article" date="2019" name="Nat. Ecol. Evol.">
        <title>Megaphylogeny resolves global patterns of mushroom evolution.</title>
        <authorList>
            <person name="Varga T."/>
            <person name="Krizsan K."/>
            <person name="Foldi C."/>
            <person name="Dima B."/>
            <person name="Sanchez-Garcia M."/>
            <person name="Sanchez-Ramirez S."/>
            <person name="Szollosi G.J."/>
            <person name="Szarkandi J.G."/>
            <person name="Papp V."/>
            <person name="Albert L."/>
            <person name="Andreopoulos W."/>
            <person name="Angelini C."/>
            <person name="Antonin V."/>
            <person name="Barry K.W."/>
            <person name="Bougher N.L."/>
            <person name="Buchanan P."/>
            <person name="Buyck B."/>
            <person name="Bense V."/>
            <person name="Catcheside P."/>
            <person name="Chovatia M."/>
            <person name="Cooper J."/>
            <person name="Damon W."/>
            <person name="Desjardin D."/>
            <person name="Finy P."/>
            <person name="Geml J."/>
            <person name="Haridas S."/>
            <person name="Hughes K."/>
            <person name="Justo A."/>
            <person name="Karasinski D."/>
            <person name="Kautmanova I."/>
            <person name="Kiss B."/>
            <person name="Kocsube S."/>
            <person name="Kotiranta H."/>
            <person name="LaButti K.M."/>
            <person name="Lechner B.E."/>
            <person name="Liimatainen K."/>
            <person name="Lipzen A."/>
            <person name="Lukacs Z."/>
            <person name="Mihaltcheva S."/>
            <person name="Morgado L.N."/>
            <person name="Niskanen T."/>
            <person name="Noordeloos M.E."/>
            <person name="Ohm R.A."/>
            <person name="Ortiz-Santana B."/>
            <person name="Ovrebo C."/>
            <person name="Racz N."/>
            <person name="Riley R."/>
            <person name="Savchenko A."/>
            <person name="Shiryaev A."/>
            <person name="Soop K."/>
            <person name="Spirin V."/>
            <person name="Szebenyi C."/>
            <person name="Tomsovsky M."/>
            <person name="Tulloss R.E."/>
            <person name="Uehling J."/>
            <person name="Grigoriev I.V."/>
            <person name="Vagvolgyi C."/>
            <person name="Papp T."/>
            <person name="Martin F.M."/>
            <person name="Miettinen O."/>
            <person name="Hibbett D.S."/>
            <person name="Nagy L.G."/>
        </authorList>
    </citation>
    <scope>NUCLEOTIDE SEQUENCE [LARGE SCALE GENOMIC DNA]</scope>
    <source>
        <strain evidence="2 3">CBS 962.96</strain>
    </source>
</reference>
<gene>
    <name evidence="2" type="ORF">K435DRAFT_850952</name>
</gene>
<evidence type="ECO:0000256" key="1">
    <source>
        <dbReference type="SAM" id="MobiDB-lite"/>
    </source>
</evidence>
<organism evidence="2 3">
    <name type="scientific">Dendrothele bispora (strain CBS 962.96)</name>
    <dbReference type="NCBI Taxonomy" id="1314807"/>
    <lineage>
        <taxon>Eukaryota</taxon>
        <taxon>Fungi</taxon>
        <taxon>Dikarya</taxon>
        <taxon>Basidiomycota</taxon>
        <taxon>Agaricomycotina</taxon>
        <taxon>Agaricomycetes</taxon>
        <taxon>Agaricomycetidae</taxon>
        <taxon>Agaricales</taxon>
        <taxon>Agaricales incertae sedis</taxon>
        <taxon>Dendrothele</taxon>
    </lineage>
</organism>